<dbReference type="OrthoDB" id="9785413at2"/>
<dbReference type="InterPro" id="IPR032466">
    <property type="entry name" value="Metal_Hydrolase"/>
</dbReference>
<feature type="domain" description="Amidohydrolase 3" evidence="1">
    <location>
        <begin position="316"/>
        <end position="365"/>
    </location>
</feature>
<evidence type="ECO:0000313" key="3">
    <source>
        <dbReference type="Proteomes" id="UP000272908"/>
    </source>
</evidence>
<dbReference type="InterPro" id="IPR011059">
    <property type="entry name" value="Metal-dep_hydrolase_composite"/>
</dbReference>
<reference evidence="3" key="1">
    <citation type="submission" date="2018-08" db="EMBL/GenBank/DDBJ databases">
        <authorList>
            <person name="Rodrigo-Torres L."/>
            <person name="Arahal R. D."/>
            <person name="Lucena T."/>
        </authorList>
    </citation>
    <scope>NUCLEOTIDE SEQUENCE [LARGE SCALE GENOMIC DNA]</scope>
    <source>
        <strain evidence="3">CECT 7235</strain>
    </source>
</reference>
<dbReference type="PANTHER" id="PTHR43135:SF3">
    <property type="entry name" value="ALPHA-D-RIBOSE 1-METHYLPHOSPHONATE 5-TRIPHOSPHATE DIPHOSPHATASE"/>
    <property type="match status" value="1"/>
</dbReference>
<dbReference type="Proteomes" id="UP000272908">
    <property type="component" value="Unassembled WGS sequence"/>
</dbReference>
<dbReference type="RefSeq" id="WP_121094246.1">
    <property type="nucleotide sequence ID" value="NZ_UIHC01000011.1"/>
</dbReference>
<evidence type="ECO:0000313" key="2">
    <source>
        <dbReference type="EMBL" id="SUZ31795.1"/>
    </source>
</evidence>
<dbReference type="Gene3D" id="3.20.20.140">
    <property type="entry name" value="Metal-dependent hydrolases"/>
    <property type="match status" value="1"/>
</dbReference>
<dbReference type="EC" id="3.6.1.63" evidence="2"/>
<dbReference type="NCBIfam" id="NF011987">
    <property type="entry name" value="PRK15446.2-3"/>
    <property type="match status" value="1"/>
</dbReference>
<dbReference type="NCBIfam" id="NF011990">
    <property type="entry name" value="PRK15446.2-6"/>
    <property type="match status" value="1"/>
</dbReference>
<dbReference type="AlphaFoldDB" id="A0A3B0M723"/>
<keyword evidence="3" id="KW-1185">Reference proteome</keyword>
<protein>
    <submittedName>
        <fullName evidence="2">Alpha-D-ribose 1-methylphosphonate 5-triphosphate diphosphatase</fullName>
        <ecNumber evidence="2">3.6.1.63</ecNumber>
    </submittedName>
</protein>
<dbReference type="InterPro" id="IPR013108">
    <property type="entry name" value="Amidohydro_3"/>
</dbReference>
<proteinExistence type="predicted"/>
<organism evidence="2 3">
    <name type="scientific">Roseinatronobacter ekhonensis</name>
    <dbReference type="NCBI Taxonomy" id="254356"/>
    <lineage>
        <taxon>Bacteria</taxon>
        <taxon>Pseudomonadati</taxon>
        <taxon>Pseudomonadota</taxon>
        <taxon>Alphaproteobacteria</taxon>
        <taxon>Rhodobacterales</taxon>
        <taxon>Paracoccaceae</taxon>
        <taxon>Roseinatronobacter</taxon>
    </lineage>
</organism>
<keyword evidence="2" id="KW-0378">Hydrolase</keyword>
<dbReference type="Pfam" id="PF07969">
    <property type="entry name" value="Amidohydro_3"/>
    <property type="match status" value="1"/>
</dbReference>
<dbReference type="PIRSF" id="PIRSF038971">
    <property type="entry name" value="PhnM"/>
    <property type="match status" value="1"/>
</dbReference>
<sequence length="394" mass="42508">MTTLPDLRLTGALCLVGSTLEDADIALSQGRIVQPAHTMPALDLTGYWLLPGIVDLHGDGFERHIRPRPSAPFDKRAALQAADTELASQGVTTAWFAQSWSWEGGARSPDEAVALLEARRQIAHRLGTDIRIQLRFETHMPRDHTALLAVVRDYHLDYIVFNNHLPEALEMAKHKPDRFAIWAGMNGHSPDALLAIVQEAHQADAEIPAFLTALAADLVAAGVTLGSHDDPDTDTRAFFRKIGARVCEFPTSVAAAQSARNAGEPVLMGAPNVVRGGSQSGNIAAMDLVEDGLCDALISDYYIPALAQAAWAIADARALSFAHAWEMISTAPARIMGLEDRGQLRPDQRADLVVMNPNTRRIEATIAGGRILHATGEVARRLLAPAYPSTLAAQ</sequence>
<dbReference type="PANTHER" id="PTHR43135">
    <property type="entry name" value="ALPHA-D-RIBOSE 1-METHYLPHOSPHONATE 5-TRIPHOSPHATE DIPHOSPHATASE"/>
    <property type="match status" value="1"/>
</dbReference>
<dbReference type="InterPro" id="IPR012696">
    <property type="entry name" value="PhnM"/>
</dbReference>
<name>A0A3B0M723_9RHOB</name>
<accession>A0A3B0M723</accession>
<dbReference type="Gene3D" id="2.30.40.10">
    <property type="entry name" value="Urease, subunit C, domain 1"/>
    <property type="match status" value="1"/>
</dbReference>
<dbReference type="GO" id="GO:0019700">
    <property type="term" value="P:organic phosphonate catabolic process"/>
    <property type="evidence" value="ECO:0007669"/>
    <property type="project" value="InterPro"/>
</dbReference>
<dbReference type="SUPFAM" id="SSF51556">
    <property type="entry name" value="Metallo-dependent hydrolases"/>
    <property type="match status" value="1"/>
</dbReference>
<dbReference type="SUPFAM" id="SSF51338">
    <property type="entry name" value="Composite domain of metallo-dependent hydrolases"/>
    <property type="match status" value="1"/>
</dbReference>
<evidence type="ECO:0000259" key="1">
    <source>
        <dbReference type="Pfam" id="PF07969"/>
    </source>
</evidence>
<dbReference type="GO" id="GO:0016810">
    <property type="term" value="F:hydrolase activity, acting on carbon-nitrogen (but not peptide) bonds"/>
    <property type="evidence" value="ECO:0007669"/>
    <property type="project" value="InterPro"/>
</dbReference>
<gene>
    <name evidence="2" type="primary">phnM_2</name>
    <name evidence="2" type="ORF">ROE7235_01546</name>
</gene>
<dbReference type="InterPro" id="IPR051781">
    <property type="entry name" value="Metallo-dep_Hydrolase"/>
</dbReference>
<dbReference type="EMBL" id="UIHC01000011">
    <property type="protein sequence ID" value="SUZ31795.1"/>
    <property type="molecule type" value="Genomic_DNA"/>
</dbReference>